<feature type="compositionally biased region" description="Polar residues" evidence="1">
    <location>
        <begin position="48"/>
        <end position="63"/>
    </location>
</feature>
<name>A0A1R3KRX5_9ROSI</name>
<feature type="compositionally biased region" description="Low complexity" evidence="1">
    <location>
        <begin position="1"/>
        <end position="12"/>
    </location>
</feature>
<reference evidence="3" key="1">
    <citation type="submission" date="2013-09" db="EMBL/GenBank/DDBJ databases">
        <title>Corchorus olitorius genome sequencing.</title>
        <authorList>
            <person name="Alam M."/>
            <person name="Haque M.S."/>
            <person name="Islam M.S."/>
            <person name="Emdad E.M."/>
            <person name="Islam M.M."/>
            <person name="Ahmed B."/>
            <person name="Halim A."/>
            <person name="Hossen Q.M.M."/>
            <person name="Hossain M.Z."/>
            <person name="Ahmed R."/>
            <person name="Khan M.M."/>
            <person name="Islam R."/>
            <person name="Rashid M.M."/>
            <person name="Khan S.A."/>
            <person name="Rahman M.S."/>
            <person name="Alam M."/>
            <person name="Yahiya A.S."/>
            <person name="Khan M.S."/>
            <person name="Azam M.S."/>
            <person name="Haque T."/>
            <person name="Lashkar M.Z.H."/>
            <person name="Akhand A.I."/>
            <person name="Morshed G."/>
            <person name="Roy S."/>
            <person name="Uddin K.S."/>
            <person name="Rabeya T."/>
            <person name="Hossain A.S."/>
            <person name="Chowdhury A."/>
            <person name="Snigdha A.R."/>
            <person name="Mortoza M.S."/>
            <person name="Matin S.A."/>
            <person name="Hoque S.M.E."/>
            <person name="Islam M.K."/>
            <person name="Roy D.K."/>
            <person name="Haider R."/>
            <person name="Moosa M.M."/>
            <person name="Elias S.M."/>
            <person name="Hasan A.M."/>
            <person name="Jahan S."/>
            <person name="Shafiuddin M."/>
            <person name="Mahmood N."/>
            <person name="Shommy N.S."/>
        </authorList>
    </citation>
    <scope>NUCLEOTIDE SEQUENCE [LARGE SCALE GENOMIC DNA]</scope>
    <source>
        <strain evidence="3">cv. O-4</strain>
    </source>
</reference>
<dbReference type="EMBL" id="AWUE01012191">
    <property type="protein sequence ID" value="OMP09799.1"/>
    <property type="molecule type" value="Genomic_DNA"/>
</dbReference>
<evidence type="ECO:0000256" key="1">
    <source>
        <dbReference type="SAM" id="MobiDB-lite"/>
    </source>
</evidence>
<feature type="region of interest" description="Disordered" evidence="1">
    <location>
        <begin position="120"/>
        <end position="141"/>
    </location>
</feature>
<keyword evidence="3" id="KW-1185">Reference proteome</keyword>
<dbReference type="Proteomes" id="UP000187203">
    <property type="component" value="Unassembled WGS sequence"/>
</dbReference>
<dbReference type="AlphaFoldDB" id="A0A1R3KRX5"/>
<proteinExistence type="predicted"/>
<comment type="caution">
    <text evidence="2">The sequence shown here is derived from an EMBL/GenBank/DDBJ whole genome shotgun (WGS) entry which is preliminary data.</text>
</comment>
<protein>
    <submittedName>
        <fullName evidence="2">Uncharacterized protein</fullName>
    </submittedName>
</protein>
<accession>A0A1R3KRX5</accession>
<feature type="compositionally biased region" description="Pro residues" evidence="1">
    <location>
        <begin position="120"/>
        <end position="130"/>
    </location>
</feature>
<evidence type="ECO:0000313" key="2">
    <source>
        <dbReference type="EMBL" id="OMP09799.1"/>
    </source>
</evidence>
<sequence length="141" mass="14970">MEAEQAAELQQLRQSHEEMKRDNEVRNEKIDSMMALLQQLVKGKNVQEDTQTTEGQVTATSGVNTAAGTSGEGGGNGSTEQATMPIPPANSYPYPLVPGIGSYPHPYMSAAGMTFMPPPPTVPPFTPSPPVDTSHLNESGT</sequence>
<feature type="compositionally biased region" description="Basic and acidic residues" evidence="1">
    <location>
        <begin position="14"/>
        <end position="26"/>
    </location>
</feature>
<evidence type="ECO:0000313" key="3">
    <source>
        <dbReference type="Proteomes" id="UP000187203"/>
    </source>
</evidence>
<feature type="region of interest" description="Disordered" evidence="1">
    <location>
        <begin position="44"/>
        <end position="86"/>
    </location>
</feature>
<gene>
    <name evidence="2" type="ORF">COLO4_05124</name>
</gene>
<feature type="region of interest" description="Disordered" evidence="1">
    <location>
        <begin position="1"/>
        <end position="26"/>
    </location>
</feature>
<organism evidence="2 3">
    <name type="scientific">Corchorus olitorius</name>
    <dbReference type="NCBI Taxonomy" id="93759"/>
    <lineage>
        <taxon>Eukaryota</taxon>
        <taxon>Viridiplantae</taxon>
        <taxon>Streptophyta</taxon>
        <taxon>Embryophyta</taxon>
        <taxon>Tracheophyta</taxon>
        <taxon>Spermatophyta</taxon>
        <taxon>Magnoliopsida</taxon>
        <taxon>eudicotyledons</taxon>
        <taxon>Gunneridae</taxon>
        <taxon>Pentapetalae</taxon>
        <taxon>rosids</taxon>
        <taxon>malvids</taxon>
        <taxon>Malvales</taxon>
        <taxon>Malvaceae</taxon>
        <taxon>Grewioideae</taxon>
        <taxon>Apeibeae</taxon>
        <taxon>Corchorus</taxon>
    </lineage>
</organism>
<feature type="non-terminal residue" evidence="2">
    <location>
        <position position="141"/>
    </location>
</feature>